<dbReference type="Pfam" id="PF01527">
    <property type="entry name" value="HTH_Tnp_1"/>
    <property type="match status" value="1"/>
</dbReference>
<proteinExistence type="predicted"/>
<protein>
    <submittedName>
        <fullName evidence="2">Transposase IS3/IS911 family protein</fullName>
    </submittedName>
</protein>
<gene>
    <name evidence="2" type="ordered locus">Mmc1_1370</name>
</gene>
<dbReference type="KEGG" id="mgm:Mmc1_1370"/>
<dbReference type="AlphaFoldDB" id="A0L7D8"/>
<dbReference type="EMBL" id="CP000471">
    <property type="protein sequence ID" value="ABK43881.1"/>
    <property type="molecule type" value="Genomic_DNA"/>
</dbReference>
<dbReference type="Proteomes" id="UP000002586">
    <property type="component" value="Chromosome"/>
</dbReference>
<evidence type="ECO:0000313" key="2">
    <source>
        <dbReference type="EMBL" id="ABK43881.1"/>
    </source>
</evidence>
<dbReference type="eggNOG" id="COG2963">
    <property type="taxonomic scope" value="Bacteria"/>
</dbReference>
<dbReference type="InterPro" id="IPR002514">
    <property type="entry name" value="Transposase_8"/>
</dbReference>
<dbReference type="InterPro" id="IPR010921">
    <property type="entry name" value="Trp_repressor/repl_initiator"/>
</dbReference>
<organism evidence="2 3">
    <name type="scientific">Magnetococcus marinus (strain ATCC BAA-1437 / JCM 17883 / MC-1)</name>
    <dbReference type="NCBI Taxonomy" id="156889"/>
    <lineage>
        <taxon>Bacteria</taxon>
        <taxon>Pseudomonadati</taxon>
        <taxon>Pseudomonadota</taxon>
        <taxon>Magnetococcia</taxon>
        <taxon>Magnetococcales</taxon>
        <taxon>Magnetococcaceae</taxon>
        <taxon>Magnetococcus</taxon>
    </lineage>
</organism>
<evidence type="ECO:0000256" key="1">
    <source>
        <dbReference type="SAM" id="Coils"/>
    </source>
</evidence>
<dbReference type="GO" id="GO:0043565">
    <property type="term" value="F:sequence-specific DNA binding"/>
    <property type="evidence" value="ECO:0007669"/>
    <property type="project" value="InterPro"/>
</dbReference>
<dbReference type="OrthoDB" id="9800877at2"/>
<reference evidence="3" key="1">
    <citation type="journal article" date="2009" name="Appl. Environ. Microbiol.">
        <title>Complete genome sequence of the chemolithoautotrophic marine magnetotactic coccus strain MC-1.</title>
        <authorList>
            <person name="Schubbe S."/>
            <person name="Williams T.J."/>
            <person name="Xie G."/>
            <person name="Kiss H.E."/>
            <person name="Brettin T.S."/>
            <person name="Martinez D."/>
            <person name="Ross C.A."/>
            <person name="Schuler D."/>
            <person name="Cox B.L."/>
            <person name="Nealson K.H."/>
            <person name="Bazylinski D.A."/>
        </authorList>
    </citation>
    <scope>NUCLEOTIDE SEQUENCE [LARGE SCALE GENOMIC DNA]</scope>
    <source>
        <strain evidence="3">ATCC BAA-1437 / JCM 17883 / MC-1</strain>
    </source>
</reference>
<evidence type="ECO:0000313" key="3">
    <source>
        <dbReference type="Proteomes" id="UP000002586"/>
    </source>
</evidence>
<sequence>MRQKKRRYTAAQKVSYVRRHLVEKVVLSDICDEVGIQPSQYYGWQKALFENGEAALADKRGQKARDRQVAELEAKLASKNEVISELLEELVALKKSHGVT</sequence>
<keyword evidence="3" id="KW-1185">Reference proteome</keyword>
<dbReference type="RefSeq" id="WP_011713035.1">
    <property type="nucleotide sequence ID" value="NC_008576.1"/>
</dbReference>
<dbReference type="GO" id="GO:0006313">
    <property type="term" value="P:DNA transposition"/>
    <property type="evidence" value="ECO:0007669"/>
    <property type="project" value="InterPro"/>
</dbReference>
<dbReference type="Gene3D" id="1.10.10.10">
    <property type="entry name" value="Winged helix-like DNA-binding domain superfamily/Winged helix DNA-binding domain"/>
    <property type="match status" value="1"/>
</dbReference>
<accession>A0L7D8</accession>
<dbReference type="InterPro" id="IPR036388">
    <property type="entry name" value="WH-like_DNA-bd_sf"/>
</dbReference>
<feature type="coiled-coil region" evidence="1">
    <location>
        <begin position="69"/>
        <end position="96"/>
    </location>
</feature>
<name>A0L7D8_MAGMM</name>
<dbReference type="SUPFAM" id="SSF48295">
    <property type="entry name" value="TrpR-like"/>
    <property type="match status" value="1"/>
</dbReference>
<reference evidence="2 3" key="2">
    <citation type="journal article" date="2012" name="Int. J. Syst. Evol. Microbiol.">
        <title>Magnetococcus marinus gen. nov., sp. nov., a marine, magnetotactic bacterium that represents a novel lineage (Magnetococcaceae fam. nov.; Magnetococcales ord. nov.) at the base of the Alphaproteobacteria.</title>
        <authorList>
            <person name="Bazylinski D.A."/>
            <person name="Williams T.J."/>
            <person name="Lefevre C.T."/>
            <person name="Berg R.J."/>
            <person name="Zhang C.L."/>
            <person name="Bowser S.S."/>
            <person name="Dean A.J."/>
            <person name="Beveridge T.J."/>
        </authorList>
    </citation>
    <scope>NUCLEOTIDE SEQUENCE [LARGE SCALE GENOMIC DNA]</scope>
    <source>
        <strain evidence="3">ATCC BAA-1437 / JCM 17883 / MC-1</strain>
    </source>
</reference>
<dbReference type="GO" id="GO:0004803">
    <property type="term" value="F:transposase activity"/>
    <property type="evidence" value="ECO:0007669"/>
    <property type="project" value="InterPro"/>
</dbReference>
<dbReference type="HOGENOM" id="CLU_027402_36_0_5"/>
<keyword evidence="1" id="KW-0175">Coiled coil</keyword>